<keyword evidence="1" id="KW-1133">Transmembrane helix</keyword>
<evidence type="ECO:0000313" key="3">
    <source>
        <dbReference type="Proteomes" id="UP000521943"/>
    </source>
</evidence>
<dbReference type="OrthoDB" id="10062838at2759"/>
<dbReference type="Proteomes" id="UP000521943">
    <property type="component" value="Unassembled WGS sequence"/>
</dbReference>
<feature type="transmembrane region" description="Helical" evidence="1">
    <location>
        <begin position="77"/>
        <end position="98"/>
    </location>
</feature>
<reference evidence="2 3" key="1">
    <citation type="submission" date="2020-07" db="EMBL/GenBank/DDBJ databases">
        <title>Comparative genomics of pyrophilous fungi reveals a link between fire events and developmental genes.</title>
        <authorList>
            <consortium name="DOE Joint Genome Institute"/>
            <person name="Steindorff A.S."/>
            <person name="Carver A."/>
            <person name="Calhoun S."/>
            <person name="Stillman K."/>
            <person name="Liu H."/>
            <person name="Lipzen A."/>
            <person name="Pangilinan J."/>
            <person name="Labutti K."/>
            <person name="Bruns T.D."/>
            <person name="Grigoriev I.V."/>
        </authorList>
    </citation>
    <scope>NUCLEOTIDE SEQUENCE [LARGE SCALE GENOMIC DNA]</scope>
    <source>
        <strain evidence="2 3">CBS 144469</strain>
    </source>
</reference>
<comment type="caution">
    <text evidence="2">The sequence shown here is derived from an EMBL/GenBank/DDBJ whole genome shotgun (WGS) entry which is preliminary data.</text>
</comment>
<evidence type="ECO:0000256" key="1">
    <source>
        <dbReference type="SAM" id="Phobius"/>
    </source>
</evidence>
<sequence>MLARNDPSLAMPQVAGGLAVVVFIFTLLAFVVESQLTQYVQTNLQYRHPFFLFYIVHSTFRTAPQPHRFPRAAFTKLVSLMTIGVTYPGLLWFAAVSLASDVTAIWNTNAFFAYLISVRLFKLKWELGTIAVVYGGASASEADPKPASASPHDVVTSTTFKPSAPLLGNLLTLIASFGYWSLPITSDSLYRQLSEDDAEPEETEMGANEHASLSGEEDACLEPFALPPNMHTALSIFGIAFGGMVFNAGFMVLLGVWGPIITSVGNLLTIVLMLISDIIFGSGLESITLWSLLGSGVIVADNSLSLASVHEAAGLSLPVRLSVAAHPIGDKVE</sequence>
<name>A0A8H6MEU8_9AGAR</name>
<keyword evidence="1" id="KW-0812">Transmembrane</keyword>
<dbReference type="PANTHER" id="PTHR19346:SF4">
    <property type="entry name" value="SUGAR PHOSPHATE TRANSPORTER DOMAIN-CONTAINING PROTEIN"/>
    <property type="match status" value="1"/>
</dbReference>
<evidence type="ECO:0000313" key="2">
    <source>
        <dbReference type="EMBL" id="KAF6766055.1"/>
    </source>
</evidence>
<dbReference type="AlphaFoldDB" id="A0A8H6MEU8"/>
<keyword evidence="3" id="KW-1185">Reference proteome</keyword>
<feature type="transmembrane region" description="Helical" evidence="1">
    <location>
        <begin position="12"/>
        <end position="32"/>
    </location>
</feature>
<dbReference type="PANTHER" id="PTHR19346">
    <property type="entry name" value="SUGAR PHOSPHATE TRANSPORTER DOMAIN-CONTAINING PROTEIN"/>
    <property type="match status" value="1"/>
</dbReference>
<feature type="transmembrane region" description="Helical" evidence="1">
    <location>
        <begin position="104"/>
        <end position="121"/>
    </location>
</feature>
<dbReference type="EMBL" id="JACGCI010000001">
    <property type="protein sequence ID" value="KAF6766055.1"/>
    <property type="molecule type" value="Genomic_DNA"/>
</dbReference>
<feature type="transmembrane region" description="Helical" evidence="1">
    <location>
        <begin position="166"/>
        <end position="182"/>
    </location>
</feature>
<protein>
    <submittedName>
        <fullName evidence="2">Uncharacterized protein</fullName>
    </submittedName>
</protein>
<feature type="transmembrane region" description="Helical" evidence="1">
    <location>
        <begin position="233"/>
        <end position="257"/>
    </location>
</feature>
<gene>
    <name evidence="2" type="ORF">DFP72DRAFT_865423</name>
</gene>
<keyword evidence="1" id="KW-0472">Membrane</keyword>
<organism evidence="2 3">
    <name type="scientific">Ephemerocybe angulata</name>
    <dbReference type="NCBI Taxonomy" id="980116"/>
    <lineage>
        <taxon>Eukaryota</taxon>
        <taxon>Fungi</taxon>
        <taxon>Dikarya</taxon>
        <taxon>Basidiomycota</taxon>
        <taxon>Agaricomycotina</taxon>
        <taxon>Agaricomycetes</taxon>
        <taxon>Agaricomycetidae</taxon>
        <taxon>Agaricales</taxon>
        <taxon>Agaricineae</taxon>
        <taxon>Psathyrellaceae</taxon>
        <taxon>Ephemerocybe</taxon>
    </lineage>
</organism>
<dbReference type="InterPro" id="IPR026505">
    <property type="entry name" value="Solute_c_fam_35_mem_F3/F4"/>
</dbReference>
<proteinExistence type="predicted"/>
<accession>A0A8H6MEU8</accession>
<feature type="transmembrane region" description="Helical" evidence="1">
    <location>
        <begin position="264"/>
        <end position="284"/>
    </location>
</feature>